<dbReference type="RefSeq" id="WP_072897698.1">
    <property type="nucleotide sequence ID" value="NZ_FQVM01000039.1"/>
</dbReference>
<name>A0A1M4Z8J2_9CLOT</name>
<evidence type="ECO:0000256" key="1">
    <source>
        <dbReference type="SAM" id="Phobius"/>
    </source>
</evidence>
<dbReference type="OrthoDB" id="1936178at2"/>
<dbReference type="Proteomes" id="UP000184035">
    <property type="component" value="Unassembled WGS sequence"/>
</dbReference>
<sequence>MKYKIDYKLHIKVLLIAIIISIVFYDFISKSLINFSETISNIFYTEINYINTMIYILIIMIPLTATHELIHGLFFKLFGGKVKYYFKFIFAATFECSGKPITLIKFSIVLLSPLIIISFLSLLLSTWLGHIVFLLNLIGSLGDIYMALELLKYPSHSLIIDKSYGYKVII</sequence>
<organism evidence="2 3">
    <name type="scientific">Clostridium fallax</name>
    <dbReference type="NCBI Taxonomy" id="1533"/>
    <lineage>
        <taxon>Bacteria</taxon>
        <taxon>Bacillati</taxon>
        <taxon>Bacillota</taxon>
        <taxon>Clostridia</taxon>
        <taxon>Eubacteriales</taxon>
        <taxon>Clostridiaceae</taxon>
        <taxon>Clostridium</taxon>
    </lineage>
</organism>
<dbReference type="EMBL" id="FQVM01000039">
    <property type="protein sequence ID" value="SHF14082.1"/>
    <property type="molecule type" value="Genomic_DNA"/>
</dbReference>
<protein>
    <submittedName>
        <fullName evidence="2">Putative zincin peptidase</fullName>
    </submittedName>
</protein>
<keyword evidence="1" id="KW-0812">Transmembrane</keyword>
<gene>
    <name evidence="2" type="ORF">SAMN05443638_1393</name>
</gene>
<dbReference type="AlphaFoldDB" id="A0A1M4Z8J2"/>
<accession>A0A1M4Z8J2</accession>
<keyword evidence="3" id="KW-1185">Reference proteome</keyword>
<evidence type="ECO:0000313" key="2">
    <source>
        <dbReference type="EMBL" id="SHF14082.1"/>
    </source>
</evidence>
<keyword evidence="1" id="KW-0472">Membrane</keyword>
<dbReference type="InterPro" id="IPR021683">
    <property type="entry name" value="DUF3267"/>
</dbReference>
<feature type="transmembrane region" description="Helical" evidence="1">
    <location>
        <begin position="12"/>
        <end position="33"/>
    </location>
</feature>
<reference evidence="2 3" key="1">
    <citation type="submission" date="2016-11" db="EMBL/GenBank/DDBJ databases">
        <authorList>
            <person name="Jaros S."/>
            <person name="Januszkiewicz K."/>
            <person name="Wedrychowicz H."/>
        </authorList>
    </citation>
    <scope>NUCLEOTIDE SEQUENCE [LARGE SCALE GENOMIC DNA]</scope>
    <source>
        <strain evidence="2 3">DSM 2631</strain>
    </source>
</reference>
<keyword evidence="1" id="KW-1133">Transmembrane helix</keyword>
<evidence type="ECO:0000313" key="3">
    <source>
        <dbReference type="Proteomes" id="UP000184035"/>
    </source>
</evidence>
<feature type="transmembrane region" description="Helical" evidence="1">
    <location>
        <begin position="53"/>
        <end position="79"/>
    </location>
</feature>
<dbReference type="Pfam" id="PF11667">
    <property type="entry name" value="DUF3267"/>
    <property type="match status" value="1"/>
</dbReference>
<proteinExistence type="predicted"/>